<comment type="caution">
    <text evidence="1">The sequence shown here is derived from an EMBL/GenBank/DDBJ whole genome shotgun (WGS) entry which is preliminary data.</text>
</comment>
<evidence type="ECO:0000313" key="1">
    <source>
        <dbReference type="EMBL" id="MFB2881732.1"/>
    </source>
</evidence>
<dbReference type="RefSeq" id="WP_413274705.1">
    <property type="nucleotide sequence ID" value="NZ_JBHFNQ010000242.1"/>
</dbReference>
<sequence length="302" mass="33571">MGDAKRRKQLDPTFGKPWWQKESIHIQLETEPDYSSFVDLYLSQGTAGLTSAILDWLLQTEQVYQGEPPAALLNRLNQIAMTVYDMASKQTQTLASQDLKLAAFTLKVPMEPEDFSGYQPVMNNRELATEAMRLINTGFFDAAITFLINKEGDAVGTLRKHGIVLYMGTNNNLEIIDAACALVTWKPLEVIAYAGEHRNSLNSLIENVFRPLAEKIQKFRIEQKGANKFPCLSLLCLIENKTDGAVCEFRKHYTAQGGTQLIIPGFSSTTNNVVAVYPAMNVLGLTRSIPAIRGFSQKSSDS</sequence>
<reference evidence="1 2" key="1">
    <citation type="submission" date="2024-09" db="EMBL/GenBank/DDBJ databases">
        <title>Floridaenema gen nov. (Aerosakkonemataceae, Aerosakkonematales ord. nov., Cyanobacteria) from benthic tropical and subtropical fresh waters, with the description of four new species.</title>
        <authorList>
            <person name="Moretto J.A."/>
            <person name="Berthold D.E."/>
            <person name="Lefler F.W."/>
            <person name="Huang I.-S."/>
            <person name="Laughinghouse H. IV."/>
        </authorList>
    </citation>
    <scope>NUCLEOTIDE SEQUENCE [LARGE SCALE GENOMIC DNA]</scope>
    <source>
        <strain evidence="1 2">BLCC-F46</strain>
    </source>
</reference>
<dbReference type="EMBL" id="JBHFNQ010000242">
    <property type="protein sequence ID" value="MFB2881732.1"/>
    <property type="molecule type" value="Genomic_DNA"/>
</dbReference>
<evidence type="ECO:0000313" key="2">
    <source>
        <dbReference type="Proteomes" id="UP001576774"/>
    </source>
</evidence>
<protein>
    <submittedName>
        <fullName evidence="1">Uncharacterized protein</fullName>
    </submittedName>
</protein>
<dbReference type="Proteomes" id="UP001576774">
    <property type="component" value="Unassembled WGS sequence"/>
</dbReference>
<name>A0ABV4XFZ6_9CYAN</name>
<keyword evidence="2" id="KW-1185">Reference proteome</keyword>
<organism evidence="1 2">
    <name type="scientific">Floridaenema aerugineum BLCC-F46</name>
    <dbReference type="NCBI Taxonomy" id="3153654"/>
    <lineage>
        <taxon>Bacteria</taxon>
        <taxon>Bacillati</taxon>
        <taxon>Cyanobacteriota</taxon>
        <taxon>Cyanophyceae</taxon>
        <taxon>Oscillatoriophycideae</taxon>
        <taxon>Aerosakkonematales</taxon>
        <taxon>Aerosakkonemataceae</taxon>
        <taxon>Floridanema</taxon>
        <taxon>Floridanema aerugineum</taxon>
    </lineage>
</organism>
<accession>A0ABV4XFZ6</accession>
<gene>
    <name evidence="1" type="ORF">ACE1CC_33190</name>
</gene>
<proteinExistence type="predicted"/>